<keyword evidence="5 8" id="KW-1133">Transmembrane helix</keyword>
<feature type="transmembrane region" description="Helical" evidence="8">
    <location>
        <begin position="313"/>
        <end position="346"/>
    </location>
</feature>
<reference evidence="9 10" key="1">
    <citation type="submission" date="2024-04" db="EMBL/GenBank/DDBJ databases">
        <title>Complete genome sequence of Nguyenibacter vanlangesis HBCM-1154, a strain capable of nitrogen fixation, IAA production, and phosphorus solubilization isolated from sugarcane soil.</title>
        <authorList>
            <person name="MY HANH P."/>
        </authorList>
    </citation>
    <scope>NUCLEOTIDE SEQUENCE [LARGE SCALE GENOMIC DNA]</scope>
    <source>
        <strain evidence="9 10">HBCM 1154</strain>
    </source>
</reference>
<dbReference type="InterPro" id="IPR050277">
    <property type="entry name" value="Sodium:Solute_Symporter"/>
</dbReference>
<feature type="transmembrane region" description="Helical" evidence="8">
    <location>
        <begin position="151"/>
        <end position="175"/>
    </location>
</feature>
<evidence type="ECO:0000256" key="3">
    <source>
        <dbReference type="ARBA" id="ARBA00022448"/>
    </source>
</evidence>
<feature type="transmembrane region" description="Helical" evidence="8">
    <location>
        <begin position="187"/>
        <end position="207"/>
    </location>
</feature>
<dbReference type="Proteomes" id="UP001449795">
    <property type="component" value="Chromosome"/>
</dbReference>
<sequence length="484" mass="51053">MATLTFGLVILLSVCLALFSRRGHHHQGARDFFVASGQFGGLLLFFLSVGETYSIGSVLGFPAGTFSHGTAFVIWFLGYIVLAFPVGYFLNPWIWQAGRTYNALTIADLFRHHVGSRAVEVAMTLNAILFLLPFGDIQFIGLLSVLQGFGWHVPAIALTTLAAIIAFFWVALSGIRAPAYVSILKDVMMIVAVLAVGLAALLASGHLPKVPLQEVTLQGGAAAGDIARIRPGARDEAFAMSTILLQAIGFCVAPQTVAFLFTGRSRRIVRRNQVVMPLYMLMFPFLYLVADYARRSGMALSTPNDAFMAVSHALLPAWLQGLVAAACALSALVVLAGMCLAIGPLVSHNLLHGLSDRQQRYGAQLVIALYLLFSIVSAAHASGVMVKLNTMYYFGVTQAAPGIFAILRARAISPAALIAGLVAGDGLAVGLYMGGADLGGINPGLVGLIANAAILWGGSRVLAARPVHPILPASSAGAALPTRT</sequence>
<dbReference type="EMBL" id="CP152276">
    <property type="protein sequence ID" value="XAE43915.1"/>
    <property type="molecule type" value="Genomic_DNA"/>
</dbReference>
<evidence type="ECO:0000256" key="4">
    <source>
        <dbReference type="ARBA" id="ARBA00022692"/>
    </source>
</evidence>
<protein>
    <submittedName>
        <fullName evidence="9">Sodium:solute symporter</fullName>
    </submittedName>
</protein>
<evidence type="ECO:0000256" key="2">
    <source>
        <dbReference type="ARBA" id="ARBA00006434"/>
    </source>
</evidence>
<feature type="transmembrane region" description="Helical" evidence="8">
    <location>
        <begin position="238"/>
        <end position="262"/>
    </location>
</feature>
<evidence type="ECO:0000256" key="6">
    <source>
        <dbReference type="ARBA" id="ARBA00023136"/>
    </source>
</evidence>
<evidence type="ECO:0000313" key="9">
    <source>
        <dbReference type="EMBL" id="XAE43915.1"/>
    </source>
</evidence>
<evidence type="ECO:0000256" key="7">
    <source>
        <dbReference type="RuleBase" id="RU362091"/>
    </source>
</evidence>
<accession>A0ABZ3D8H4</accession>
<dbReference type="PANTHER" id="PTHR48086">
    <property type="entry name" value="SODIUM/PROLINE SYMPORTER-RELATED"/>
    <property type="match status" value="1"/>
</dbReference>
<proteinExistence type="inferred from homology"/>
<keyword evidence="3" id="KW-0813">Transport</keyword>
<feature type="transmembrane region" description="Helical" evidence="8">
    <location>
        <begin position="416"/>
        <end position="434"/>
    </location>
</feature>
<gene>
    <name evidence="9" type="ORF">AAC691_05650</name>
</gene>
<name>A0ABZ3D8H4_9PROT</name>
<keyword evidence="10" id="KW-1185">Reference proteome</keyword>
<evidence type="ECO:0000313" key="10">
    <source>
        <dbReference type="Proteomes" id="UP001449795"/>
    </source>
</evidence>
<dbReference type="Pfam" id="PF00474">
    <property type="entry name" value="SSF"/>
    <property type="match status" value="1"/>
</dbReference>
<keyword evidence="6 8" id="KW-0472">Membrane</keyword>
<dbReference type="PANTHER" id="PTHR48086:SF8">
    <property type="entry name" value="MONOCARBOXYLIC ACID PERMEASE"/>
    <property type="match status" value="1"/>
</dbReference>
<evidence type="ECO:0000256" key="8">
    <source>
        <dbReference type="SAM" id="Phobius"/>
    </source>
</evidence>
<dbReference type="InterPro" id="IPR038377">
    <property type="entry name" value="Na/Glc_symporter_sf"/>
</dbReference>
<dbReference type="Gene3D" id="1.20.1730.10">
    <property type="entry name" value="Sodium/glucose cotransporter"/>
    <property type="match status" value="1"/>
</dbReference>
<dbReference type="PROSITE" id="PS50283">
    <property type="entry name" value="NA_SOLUT_SYMP_3"/>
    <property type="match status" value="1"/>
</dbReference>
<dbReference type="InterPro" id="IPR001734">
    <property type="entry name" value="Na/solute_symporter"/>
</dbReference>
<comment type="subcellular location">
    <subcellularLocation>
        <location evidence="1">Membrane</location>
        <topology evidence="1">Multi-pass membrane protein</topology>
    </subcellularLocation>
</comment>
<feature type="transmembrane region" description="Helical" evidence="8">
    <location>
        <begin position="73"/>
        <end position="95"/>
    </location>
</feature>
<feature type="transmembrane region" description="Helical" evidence="8">
    <location>
        <begin position="367"/>
        <end position="385"/>
    </location>
</feature>
<feature type="transmembrane region" description="Helical" evidence="8">
    <location>
        <begin position="391"/>
        <end position="409"/>
    </location>
</feature>
<evidence type="ECO:0000256" key="1">
    <source>
        <dbReference type="ARBA" id="ARBA00004141"/>
    </source>
</evidence>
<comment type="similarity">
    <text evidence="2 7">Belongs to the sodium:solute symporter (SSF) (TC 2.A.21) family.</text>
</comment>
<feature type="transmembrane region" description="Helical" evidence="8">
    <location>
        <begin position="440"/>
        <end position="458"/>
    </location>
</feature>
<feature type="transmembrane region" description="Helical" evidence="8">
    <location>
        <begin position="274"/>
        <end position="293"/>
    </location>
</feature>
<evidence type="ECO:0000256" key="5">
    <source>
        <dbReference type="ARBA" id="ARBA00022989"/>
    </source>
</evidence>
<feature type="transmembrane region" description="Helical" evidence="8">
    <location>
        <begin position="41"/>
        <end position="61"/>
    </location>
</feature>
<dbReference type="RefSeq" id="WP_342629258.1">
    <property type="nucleotide sequence ID" value="NZ_CP152276.1"/>
</dbReference>
<keyword evidence="4 8" id="KW-0812">Transmembrane</keyword>
<organism evidence="9 10">
    <name type="scientific">Nguyenibacter vanlangensis</name>
    <dbReference type="NCBI Taxonomy" id="1216886"/>
    <lineage>
        <taxon>Bacteria</taxon>
        <taxon>Pseudomonadati</taxon>
        <taxon>Pseudomonadota</taxon>
        <taxon>Alphaproteobacteria</taxon>
        <taxon>Acetobacterales</taxon>
        <taxon>Acetobacteraceae</taxon>
        <taxon>Nguyenibacter</taxon>
    </lineage>
</organism>